<dbReference type="AlphaFoldDB" id="A0A225VDV1"/>
<organism evidence="1 2">
    <name type="scientific">Phytophthora megakarya</name>
    <dbReference type="NCBI Taxonomy" id="4795"/>
    <lineage>
        <taxon>Eukaryota</taxon>
        <taxon>Sar</taxon>
        <taxon>Stramenopiles</taxon>
        <taxon>Oomycota</taxon>
        <taxon>Peronosporomycetes</taxon>
        <taxon>Peronosporales</taxon>
        <taxon>Peronosporaceae</taxon>
        <taxon>Phytophthora</taxon>
    </lineage>
</organism>
<dbReference type="Gene3D" id="3.10.10.10">
    <property type="entry name" value="HIV Type 1 Reverse Transcriptase, subunit A, domain 1"/>
    <property type="match status" value="1"/>
</dbReference>
<gene>
    <name evidence="1" type="ORF">PHMEG_00024988</name>
</gene>
<comment type="caution">
    <text evidence="1">The sequence shown here is derived from an EMBL/GenBank/DDBJ whole genome shotgun (WGS) entry which is preliminary data.</text>
</comment>
<proteinExistence type="predicted"/>
<dbReference type="OrthoDB" id="109479at2759"/>
<accession>A0A225VDV1</accession>
<dbReference type="SUPFAM" id="SSF56672">
    <property type="entry name" value="DNA/RNA polymerases"/>
    <property type="match status" value="1"/>
</dbReference>
<evidence type="ECO:0000313" key="2">
    <source>
        <dbReference type="Proteomes" id="UP000198211"/>
    </source>
</evidence>
<dbReference type="Proteomes" id="UP000198211">
    <property type="component" value="Unassembled WGS sequence"/>
</dbReference>
<evidence type="ECO:0008006" key="3">
    <source>
        <dbReference type="Google" id="ProtNLM"/>
    </source>
</evidence>
<dbReference type="EMBL" id="NBNE01005601">
    <property type="protein sequence ID" value="OWZ03304.1"/>
    <property type="molecule type" value="Genomic_DNA"/>
</dbReference>
<keyword evidence="2" id="KW-1185">Reference proteome</keyword>
<evidence type="ECO:0000313" key="1">
    <source>
        <dbReference type="EMBL" id="OWZ03304.1"/>
    </source>
</evidence>
<dbReference type="InterPro" id="IPR043502">
    <property type="entry name" value="DNA/RNA_pol_sf"/>
</dbReference>
<sequence length="125" mass="14462">MYDIGKLRLGPDPPAKVPPLEIRLKKDSTPFWCKLRAYPPHIRKFLQEFNEELVRLGWVYGNASSRWASPPLPVKKPGKDKLRQTSDYLPLNVMTEPIAGVMPIYNTEHVKDMLFFGLFDFIKGF</sequence>
<protein>
    <recommendedName>
        <fullName evidence="3">Reverse transcriptase</fullName>
    </recommendedName>
</protein>
<reference evidence="2" key="1">
    <citation type="submission" date="2017-03" db="EMBL/GenBank/DDBJ databases">
        <title>Phytopthora megakarya and P. palmivora, two closely related causual agents of cacao black pod achieved similar genome size and gene model numbers by different mechanisms.</title>
        <authorList>
            <person name="Ali S."/>
            <person name="Shao J."/>
            <person name="Larry D.J."/>
            <person name="Kronmiller B."/>
            <person name="Shen D."/>
            <person name="Strem M.D."/>
            <person name="Melnick R.L."/>
            <person name="Guiltinan M.J."/>
            <person name="Tyler B.M."/>
            <person name="Meinhardt L.W."/>
            <person name="Bailey B.A."/>
        </authorList>
    </citation>
    <scope>NUCLEOTIDE SEQUENCE [LARGE SCALE GENOMIC DNA]</scope>
    <source>
        <strain evidence="2">zdho120</strain>
    </source>
</reference>
<name>A0A225VDV1_9STRA</name>